<sequence>MTKKVLITLLIVVAIIAVVTISIANKGEKSHSKPADHPKQFKEEISSSFRPNYHFSTPKEWKNDPQKPIYFDGKYHYYYLYNGDYSKKGGGTEWRHATSEDLVTWKDEGVAIPKFTNDNGDIWSGSVVEDKENTAGFGKGTIIALVTQPSADSGKQEQYLWYSTDRGKTFKAYEKPVLPNPGVEDFRDPKVVWDDQHNKWVMLMSEGAKIGFYESDNLKYWTYTGGFQTNDIGITECPDLFRMRGDDGTEKWVLGASANGKESGQPNTYAYWTGDFDGKEFTPDNDDPKWLDHGLDWYGGVTFDDGEQDDKLEKRYALAWMNNWDYPDNTPTVKEGFNGVDSIVRELRLKKQDDQYVITSSPIEKLQDFVSSKNDIGDVEVDGSKTLDVKGDSYQIQADISFEEAKNVGLCLRESDDQKRHLDVGVSKEGNYSYVNRGQTDQPDDAKKYVESQAPFPKDKKDVHLNIFVDKTSVEVFVDDGKIVHSQEVFPPLNDQNITLFSDGGAATFKNVTIHHFKNVNDEKTGKGE</sequence>
<dbReference type="Pfam" id="PF08244">
    <property type="entry name" value="Glyco_hydro_32C"/>
    <property type="match status" value="1"/>
</dbReference>
<feature type="domain" description="Glycosyl hydrolase family 32 N-terminal" evidence="5">
    <location>
        <begin position="54"/>
        <end position="357"/>
    </location>
</feature>
<dbReference type="InterPro" id="IPR013189">
    <property type="entry name" value="Glyco_hydro_32_C"/>
</dbReference>
<feature type="domain" description="Glycosyl hydrolase family 32 C-terminal" evidence="6">
    <location>
        <begin position="378"/>
        <end position="516"/>
    </location>
</feature>
<dbReference type="AlphaFoldDB" id="A0A0M0L5H0"/>
<dbReference type="PANTHER" id="PTHR42800:SF1">
    <property type="entry name" value="EXOINULINASE INUD (AFU_ORTHOLOGUE AFUA_5G00480)"/>
    <property type="match status" value="1"/>
</dbReference>
<dbReference type="InterPro" id="IPR001362">
    <property type="entry name" value="Glyco_hydro_32"/>
</dbReference>
<dbReference type="GO" id="GO:0005987">
    <property type="term" value="P:sucrose catabolic process"/>
    <property type="evidence" value="ECO:0007669"/>
    <property type="project" value="TreeGrafter"/>
</dbReference>
<dbReference type="EMBL" id="LILC01000013">
    <property type="protein sequence ID" value="KOO46107.1"/>
    <property type="molecule type" value="Genomic_DNA"/>
</dbReference>
<comment type="similarity">
    <text evidence="1 4">Belongs to the glycosyl hydrolase 32 family.</text>
</comment>
<proteinExistence type="inferred from homology"/>
<keyword evidence="2 4" id="KW-0378">Hydrolase</keyword>
<dbReference type="PANTHER" id="PTHR42800">
    <property type="entry name" value="EXOINULINASE INUD (AFU_ORTHOLOGUE AFUA_5G00480)"/>
    <property type="match status" value="1"/>
</dbReference>
<dbReference type="Gene3D" id="2.60.120.560">
    <property type="entry name" value="Exo-inulinase, domain 1"/>
    <property type="match status" value="1"/>
</dbReference>
<evidence type="ECO:0000256" key="3">
    <source>
        <dbReference type="ARBA" id="ARBA00023295"/>
    </source>
</evidence>
<dbReference type="STRING" id="284581.AMD01_09535"/>
<dbReference type="GO" id="GO:0004575">
    <property type="term" value="F:sucrose alpha-glucosidase activity"/>
    <property type="evidence" value="ECO:0007669"/>
    <property type="project" value="TreeGrafter"/>
</dbReference>
<dbReference type="SUPFAM" id="SSF75005">
    <property type="entry name" value="Arabinanase/levansucrase/invertase"/>
    <property type="match status" value="1"/>
</dbReference>
<evidence type="ECO:0000313" key="7">
    <source>
        <dbReference type="EMBL" id="KOO46107.1"/>
    </source>
</evidence>
<keyword evidence="3 4" id="KW-0326">Glycosidase</keyword>
<dbReference type="InterPro" id="IPR013148">
    <property type="entry name" value="Glyco_hydro_32_N"/>
</dbReference>
<keyword evidence="8" id="KW-1185">Reference proteome</keyword>
<dbReference type="CDD" id="cd18622">
    <property type="entry name" value="GH32_Inu-like"/>
    <property type="match status" value="1"/>
</dbReference>
<evidence type="ECO:0000256" key="4">
    <source>
        <dbReference type="RuleBase" id="RU362110"/>
    </source>
</evidence>
<reference evidence="8" key="1">
    <citation type="submission" date="2015-08" db="EMBL/GenBank/DDBJ databases">
        <title>Fjat-14210 dsm16467.</title>
        <authorList>
            <person name="Liu B."/>
            <person name="Wang J."/>
            <person name="Zhu Y."/>
            <person name="Liu G."/>
            <person name="Chen Q."/>
            <person name="Chen Z."/>
            <person name="Lan J."/>
            <person name="Che J."/>
            <person name="Ge C."/>
            <person name="Shi H."/>
            <person name="Pan Z."/>
            <person name="Liu X."/>
        </authorList>
    </citation>
    <scope>NUCLEOTIDE SEQUENCE [LARGE SCALE GENOMIC DNA]</scope>
    <source>
        <strain evidence="8">DSM 16467</strain>
    </source>
</reference>
<dbReference type="PATRIC" id="fig|284581.3.peg.1976"/>
<accession>A0A0M0L5H0</accession>
<dbReference type="GO" id="GO:0005737">
    <property type="term" value="C:cytoplasm"/>
    <property type="evidence" value="ECO:0007669"/>
    <property type="project" value="TreeGrafter"/>
</dbReference>
<dbReference type="InterPro" id="IPR013320">
    <property type="entry name" value="ConA-like_dom_sf"/>
</dbReference>
<evidence type="ECO:0000259" key="6">
    <source>
        <dbReference type="Pfam" id="PF08244"/>
    </source>
</evidence>
<dbReference type="InterPro" id="IPR023296">
    <property type="entry name" value="Glyco_hydro_beta-prop_sf"/>
</dbReference>
<dbReference type="SUPFAM" id="SSF49899">
    <property type="entry name" value="Concanavalin A-like lectins/glucanases"/>
    <property type="match status" value="1"/>
</dbReference>
<evidence type="ECO:0000256" key="2">
    <source>
        <dbReference type="ARBA" id="ARBA00022801"/>
    </source>
</evidence>
<gene>
    <name evidence="7" type="ORF">AMD01_09535</name>
</gene>
<dbReference type="Pfam" id="PF00251">
    <property type="entry name" value="Glyco_hydro_32N"/>
    <property type="match status" value="1"/>
</dbReference>
<evidence type="ECO:0000259" key="5">
    <source>
        <dbReference type="Pfam" id="PF00251"/>
    </source>
</evidence>
<dbReference type="Gene3D" id="2.115.10.20">
    <property type="entry name" value="Glycosyl hydrolase domain, family 43"/>
    <property type="match status" value="1"/>
</dbReference>
<comment type="caution">
    <text evidence="7">The sequence shown here is derived from an EMBL/GenBank/DDBJ whole genome shotgun (WGS) entry which is preliminary data.</text>
</comment>
<dbReference type="OrthoDB" id="9759709at2"/>
<evidence type="ECO:0000313" key="8">
    <source>
        <dbReference type="Proteomes" id="UP000037558"/>
    </source>
</evidence>
<evidence type="ECO:0000256" key="1">
    <source>
        <dbReference type="ARBA" id="ARBA00009902"/>
    </source>
</evidence>
<dbReference type="RefSeq" id="WP_053401172.1">
    <property type="nucleotide sequence ID" value="NZ_LILC01000013.1"/>
</dbReference>
<name>A0A0M0L5H0_9BACI</name>
<organism evidence="7 8">
    <name type="scientific">Priestia koreensis</name>
    <dbReference type="NCBI Taxonomy" id="284581"/>
    <lineage>
        <taxon>Bacteria</taxon>
        <taxon>Bacillati</taxon>
        <taxon>Bacillota</taxon>
        <taxon>Bacilli</taxon>
        <taxon>Bacillales</taxon>
        <taxon>Bacillaceae</taxon>
        <taxon>Priestia</taxon>
    </lineage>
</organism>
<dbReference type="Proteomes" id="UP000037558">
    <property type="component" value="Unassembled WGS sequence"/>
</dbReference>
<protein>
    <submittedName>
        <fullName evidence="7">Levanase</fullName>
    </submittedName>
</protein>
<dbReference type="SMART" id="SM00640">
    <property type="entry name" value="Glyco_32"/>
    <property type="match status" value="1"/>
</dbReference>